<reference evidence="6 7" key="2">
    <citation type="submission" date="2018-10" db="EMBL/GenBank/DDBJ databases">
        <authorList>
            <consortium name="Pathogen Informatics"/>
        </authorList>
    </citation>
    <scope>NUCLEOTIDE SEQUENCE [LARGE SCALE GENOMIC DNA]</scope>
</reference>
<dbReference type="SUPFAM" id="SSF57850">
    <property type="entry name" value="RING/U-box"/>
    <property type="match status" value="1"/>
</dbReference>
<keyword evidence="1 3" id="KW-0479">Metal-binding</keyword>
<sequence>FLKHRSRNFGSDRRGFGRGSRRGNYSRHHHGDSFRHHFLDISVSLPIRKDHYGIEMNDLTAECDICCRSSDLFAVGPCMHPICMECGIRLRILGKNENCPKCRTQIELMSFVQYTGSWDLSSVRIKSPAAHKDSERYKVLFANEYAARCFDRYLAHMCPICKKKGELREFQTFAFLNQHVYMVHRYFYCDICVEYLDLLSHERRVYTQLDLERHLEKGDLDDTSQKGHPQCLFCDKRFLDEEFRYKHLRKEHFFCQICDADGNSNYFYSQHSDLIHHYKKKHVVCEEGECKQLGIAFRNEIELKLHKVCLSSWFFDISLFFFQYAFVLNCEGSYVRFRRVDPTEFTIVPSMQAQGVDVSLRYSRTPGFTMQGNDFPRLGASSKQKSRKIDKETNSTSPSEKPAKKKEDKRVSSVFFPDIFYNNCHFIITCCYVGSLC</sequence>
<dbReference type="Pfam" id="PF25447">
    <property type="entry name" value="RING_ZNF598"/>
    <property type="match status" value="1"/>
</dbReference>
<dbReference type="GO" id="GO:0016567">
    <property type="term" value="P:protein ubiquitination"/>
    <property type="evidence" value="ECO:0007669"/>
    <property type="project" value="TreeGrafter"/>
</dbReference>
<dbReference type="SMART" id="SM00355">
    <property type="entry name" value="ZnF_C2H2"/>
    <property type="match status" value="3"/>
</dbReference>
<reference evidence="8" key="1">
    <citation type="submission" date="2016-04" db="UniProtKB">
        <authorList>
            <consortium name="WormBaseParasite"/>
        </authorList>
    </citation>
    <scope>IDENTIFICATION</scope>
</reference>
<dbReference type="PROSITE" id="PS50089">
    <property type="entry name" value="ZF_RING_2"/>
    <property type="match status" value="1"/>
</dbReference>
<keyword evidence="2" id="KW-0862">Zinc</keyword>
<dbReference type="Proteomes" id="UP000274131">
    <property type="component" value="Unassembled WGS sequence"/>
</dbReference>
<keyword evidence="7" id="KW-1185">Reference proteome</keyword>
<dbReference type="GO" id="GO:0008270">
    <property type="term" value="F:zinc ion binding"/>
    <property type="evidence" value="ECO:0007669"/>
    <property type="project" value="UniProtKB-KW"/>
</dbReference>
<feature type="region of interest" description="Disordered" evidence="4">
    <location>
        <begin position="1"/>
        <end position="28"/>
    </location>
</feature>
<organism evidence="8">
    <name type="scientific">Enterobius vermicularis</name>
    <name type="common">Human pinworm</name>
    <dbReference type="NCBI Taxonomy" id="51028"/>
    <lineage>
        <taxon>Eukaryota</taxon>
        <taxon>Metazoa</taxon>
        <taxon>Ecdysozoa</taxon>
        <taxon>Nematoda</taxon>
        <taxon>Chromadorea</taxon>
        <taxon>Rhabditida</taxon>
        <taxon>Spirurina</taxon>
        <taxon>Oxyuridomorpha</taxon>
        <taxon>Oxyuroidea</taxon>
        <taxon>Oxyuridae</taxon>
        <taxon>Enterobius</taxon>
    </lineage>
</organism>
<dbReference type="InterPro" id="IPR001841">
    <property type="entry name" value="Znf_RING"/>
</dbReference>
<dbReference type="EMBL" id="UXUI01008128">
    <property type="protein sequence ID" value="VDD90574.1"/>
    <property type="molecule type" value="Genomic_DNA"/>
</dbReference>
<evidence type="ECO:0000256" key="1">
    <source>
        <dbReference type="ARBA" id="ARBA00022771"/>
    </source>
</evidence>
<evidence type="ECO:0000313" key="8">
    <source>
        <dbReference type="WBParaSite" id="EVEC_0000571401-mRNA-1"/>
    </source>
</evidence>
<evidence type="ECO:0000256" key="2">
    <source>
        <dbReference type="ARBA" id="ARBA00022833"/>
    </source>
</evidence>
<gene>
    <name evidence="6" type="ORF">EVEC_LOCUS5325</name>
</gene>
<dbReference type="GO" id="GO:0072344">
    <property type="term" value="P:rescue of stalled ribosome"/>
    <property type="evidence" value="ECO:0007669"/>
    <property type="project" value="InterPro"/>
</dbReference>
<dbReference type="Gene3D" id="3.30.40.10">
    <property type="entry name" value="Zinc/RING finger domain, C3HC4 (zinc finger)"/>
    <property type="match status" value="1"/>
</dbReference>
<keyword evidence="1 3" id="KW-0863">Zinc-finger</keyword>
<dbReference type="STRING" id="51028.A0A158QAK7"/>
<protein>
    <submittedName>
        <fullName evidence="8">RING-type domain-containing protein</fullName>
    </submittedName>
</protein>
<feature type="region of interest" description="Disordered" evidence="4">
    <location>
        <begin position="369"/>
        <end position="405"/>
    </location>
</feature>
<dbReference type="GO" id="GO:0043022">
    <property type="term" value="F:ribosome binding"/>
    <property type="evidence" value="ECO:0007669"/>
    <property type="project" value="TreeGrafter"/>
</dbReference>
<dbReference type="WBParaSite" id="EVEC_0000571401-mRNA-1">
    <property type="protein sequence ID" value="EVEC_0000571401-mRNA-1"/>
    <property type="gene ID" value="EVEC_0000571401"/>
</dbReference>
<evidence type="ECO:0000313" key="6">
    <source>
        <dbReference type="EMBL" id="VDD90574.1"/>
    </source>
</evidence>
<proteinExistence type="predicted"/>
<evidence type="ECO:0000256" key="3">
    <source>
        <dbReference type="PROSITE-ProRule" id="PRU00175"/>
    </source>
</evidence>
<evidence type="ECO:0000259" key="5">
    <source>
        <dbReference type="PROSITE" id="PS50089"/>
    </source>
</evidence>
<dbReference type="InterPro" id="IPR013083">
    <property type="entry name" value="Znf_RING/FYVE/PHD"/>
</dbReference>
<dbReference type="PROSITE" id="PS00028">
    <property type="entry name" value="ZINC_FINGER_C2H2_1"/>
    <property type="match status" value="1"/>
</dbReference>
<dbReference type="GO" id="GO:0061630">
    <property type="term" value="F:ubiquitin protein ligase activity"/>
    <property type="evidence" value="ECO:0007669"/>
    <property type="project" value="InterPro"/>
</dbReference>
<dbReference type="InterPro" id="IPR013087">
    <property type="entry name" value="Znf_C2H2_type"/>
</dbReference>
<dbReference type="InterPro" id="IPR044288">
    <property type="entry name" value="ZNF598/HEL2"/>
</dbReference>
<feature type="domain" description="RING-type" evidence="5">
    <location>
        <begin position="63"/>
        <end position="103"/>
    </location>
</feature>
<feature type="compositionally biased region" description="Basic residues" evidence="4">
    <location>
        <begin position="19"/>
        <end position="28"/>
    </location>
</feature>
<name>A0A158QAK7_ENTVE</name>
<accession>A0A158QAK7</accession>
<evidence type="ECO:0000313" key="7">
    <source>
        <dbReference type="Proteomes" id="UP000274131"/>
    </source>
</evidence>
<dbReference type="PANTHER" id="PTHR22938:SF0">
    <property type="entry name" value="E3 UBIQUITIN-PROTEIN LIGASE ZNF598"/>
    <property type="match status" value="1"/>
</dbReference>
<dbReference type="AlphaFoldDB" id="A0A158QAK7"/>
<evidence type="ECO:0000256" key="4">
    <source>
        <dbReference type="SAM" id="MobiDB-lite"/>
    </source>
</evidence>
<dbReference type="PANTHER" id="PTHR22938">
    <property type="entry name" value="ZINC FINGER PROTEIN 598"/>
    <property type="match status" value="1"/>
</dbReference>
<dbReference type="OrthoDB" id="3838338at2759"/>